<name>A0ABD0MZR7_CIRMR</name>
<proteinExistence type="predicted"/>
<dbReference type="EMBL" id="JAMKFB020000025">
    <property type="protein sequence ID" value="KAL0155434.1"/>
    <property type="molecule type" value="Genomic_DNA"/>
</dbReference>
<reference evidence="2 3" key="1">
    <citation type="submission" date="2024-05" db="EMBL/GenBank/DDBJ databases">
        <title>Genome sequencing and assembly of Indian major carp, Cirrhinus mrigala (Hamilton, 1822).</title>
        <authorList>
            <person name="Mohindra V."/>
            <person name="Chowdhury L.M."/>
            <person name="Lal K."/>
            <person name="Jena J.K."/>
        </authorList>
    </citation>
    <scope>NUCLEOTIDE SEQUENCE [LARGE SCALE GENOMIC DNA]</scope>
    <source>
        <strain evidence="2">CM1030</strain>
        <tissue evidence="2">Blood</tissue>
    </source>
</reference>
<evidence type="ECO:0000256" key="1">
    <source>
        <dbReference type="SAM" id="MobiDB-lite"/>
    </source>
</evidence>
<gene>
    <name evidence="2" type="ORF">M9458_049697</name>
</gene>
<evidence type="ECO:0000313" key="2">
    <source>
        <dbReference type="EMBL" id="KAL0155434.1"/>
    </source>
</evidence>
<feature type="region of interest" description="Disordered" evidence="1">
    <location>
        <begin position="1"/>
        <end position="22"/>
    </location>
</feature>
<accession>A0ABD0MZR7</accession>
<feature type="non-terminal residue" evidence="2">
    <location>
        <position position="151"/>
    </location>
</feature>
<organism evidence="2 3">
    <name type="scientific">Cirrhinus mrigala</name>
    <name type="common">Mrigala</name>
    <dbReference type="NCBI Taxonomy" id="683832"/>
    <lineage>
        <taxon>Eukaryota</taxon>
        <taxon>Metazoa</taxon>
        <taxon>Chordata</taxon>
        <taxon>Craniata</taxon>
        <taxon>Vertebrata</taxon>
        <taxon>Euteleostomi</taxon>
        <taxon>Actinopterygii</taxon>
        <taxon>Neopterygii</taxon>
        <taxon>Teleostei</taxon>
        <taxon>Ostariophysi</taxon>
        <taxon>Cypriniformes</taxon>
        <taxon>Cyprinidae</taxon>
        <taxon>Labeoninae</taxon>
        <taxon>Labeonini</taxon>
        <taxon>Cirrhinus</taxon>
    </lineage>
</organism>
<dbReference type="Proteomes" id="UP001529510">
    <property type="component" value="Unassembled WGS sequence"/>
</dbReference>
<keyword evidence="3" id="KW-1185">Reference proteome</keyword>
<protein>
    <submittedName>
        <fullName evidence="2">Uncharacterized protein</fullName>
    </submittedName>
</protein>
<evidence type="ECO:0000313" key="3">
    <source>
        <dbReference type="Proteomes" id="UP001529510"/>
    </source>
</evidence>
<sequence length="151" mass="17007">VLGPEDHTRPEEITTQEEKTLEEEELVSSMSCCVVVQPDIYSVNLDESATLTEEEDLGESIPCSTAPVKAAFPPLPNHVELIQLFSPKPLPPDLQADLSQLVCLYLEMGCPGRGGVENVCVFLRRYFFLKMCMLRYREHREVMKAYIAGML</sequence>
<dbReference type="AlphaFoldDB" id="A0ABD0MZR7"/>
<comment type="caution">
    <text evidence="2">The sequence shown here is derived from an EMBL/GenBank/DDBJ whole genome shotgun (WGS) entry which is preliminary data.</text>
</comment>
<feature type="compositionally biased region" description="Basic and acidic residues" evidence="1">
    <location>
        <begin position="1"/>
        <end position="19"/>
    </location>
</feature>
<feature type="non-terminal residue" evidence="2">
    <location>
        <position position="1"/>
    </location>
</feature>